<dbReference type="PROSITE" id="PS50863">
    <property type="entry name" value="B3"/>
    <property type="match status" value="2"/>
</dbReference>
<gene>
    <name evidence="8" type="ORF">Nepgr_005908</name>
</gene>
<comment type="subcellular location">
    <subcellularLocation>
        <location evidence="1">Nucleus</location>
    </subcellularLocation>
</comment>
<dbReference type="EMBL" id="BSYO01000004">
    <property type="protein sequence ID" value="GMH04069.1"/>
    <property type="molecule type" value="Genomic_DNA"/>
</dbReference>
<protein>
    <recommendedName>
        <fullName evidence="7">TF-B3 domain-containing protein</fullName>
    </recommendedName>
</protein>
<feature type="domain" description="TF-B3" evidence="7">
    <location>
        <begin position="22"/>
        <end position="115"/>
    </location>
</feature>
<evidence type="ECO:0000313" key="8">
    <source>
        <dbReference type="EMBL" id="GMH04069.1"/>
    </source>
</evidence>
<comment type="caution">
    <text evidence="8">The sequence shown here is derived from an EMBL/GenBank/DDBJ whole genome shotgun (WGS) entry which is preliminary data.</text>
</comment>
<organism evidence="8 9">
    <name type="scientific">Nepenthes gracilis</name>
    <name type="common">Slender pitcher plant</name>
    <dbReference type="NCBI Taxonomy" id="150966"/>
    <lineage>
        <taxon>Eukaryota</taxon>
        <taxon>Viridiplantae</taxon>
        <taxon>Streptophyta</taxon>
        <taxon>Embryophyta</taxon>
        <taxon>Tracheophyta</taxon>
        <taxon>Spermatophyta</taxon>
        <taxon>Magnoliopsida</taxon>
        <taxon>eudicotyledons</taxon>
        <taxon>Gunneridae</taxon>
        <taxon>Pentapetalae</taxon>
        <taxon>Caryophyllales</taxon>
        <taxon>Nepenthaceae</taxon>
        <taxon>Nepenthes</taxon>
    </lineage>
</organism>
<dbReference type="PANTHER" id="PTHR31391">
    <property type="entry name" value="B3 DOMAIN-CONTAINING PROTEIN OS11G0197600-RELATED"/>
    <property type="match status" value="1"/>
</dbReference>
<evidence type="ECO:0000259" key="7">
    <source>
        <dbReference type="PROSITE" id="PS50863"/>
    </source>
</evidence>
<reference evidence="8" key="1">
    <citation type="submission" date="2023-05" db="EMBL/GenBank/DDBJ databases">
        <title>Nepenthes gracilis genome sequencing.</title>
        <authorList>
            <person name="Fukushima K."/>
        </authorList>
    </citation>
    <scope>NUCLEOTIDE SEQUENCE</scope>
    <source>
        <strain evidence="8">SING2019-196</strain>
    </source>
</reference>
<dbReference type="Gene3D" id="2.40.330.10">
    <property type="entry name" value="DNA-binding pseudobarrel domain"/>
    <property type="match status" value="2"/>
</dbReference>
<evidence type="ECO:0000256" key="5">
    <source>
        <dbReference type="ARBA" id="ARBA00023242"/>
    </source>
</evidence>
<keyword evidence="2" id="KW-0805">Transcription regulation</keyword>
<sequence length="506" mass="56809">MEEGREDCRTMEEKIRWTKFQSIYFCQFLPADYCSQLMIPKKFSDNLMGKLAEKVGLKAPSGATWDVELVTRGDQLLLGNGWEEFVNAYSLVQGDILMFKYNGNSQFDVMMFDHISLCVKEAAYSNRKCVTTRTDNVTEANRCSGGHFEEAIHQLNSHEEDFKPIQKKKPRNAGDSPFAQEKQNISGVSERTREKAPYQTDLCKDRLGARDPSIIWEKVKLPPAIASEQRSYKRRNAYHPLHASKRRPIAVEEKHAAMDIARSELTKESFIVVMRPTHVYKSFYLNIPSRWLTMLLIPCKKHDVHLHLQGKTWETTLRFNSKGRGGLSSGWQNFAVDNGLEEHDVCLFKLASQNLKTIILDVSIFRVAPGVVPPTPLTPCSIATEKLPGEGVAQAFMVQIIVEAGIEFDVRVPANILRSACFQLLSADLSSNDPICSHPNGVSKPPQLSEWESDGAIPQPLPTIKNDGEEADNDVASLGLAACTDWCFANVVSVLKKKASSYRKQV</sequence>
<dbReference type="InterPro" id="IPR015300">
    <property type="entry name" value="DNA-bd_pseudobarrel_sf"/>
</dbReference>
<evidence type="ECO:0000256" key="4">
    <source>
        <dbReference type="ARBA" id="ARBA00023163"/>
    </source>
</evidence>
<dbReference type="CDD" id="cd10017">
    <property type="entry name" value="B3_DNA"/>
    <property type="match status" value="2"/>
</dbReference>
<dbReference type="InterPro" id="IPR003340">
    <property type="entry name" value="B3_DNA-bd"/>
</dbReference>
<evidence type="ECO:0000256" key="1">
    <source>
        <dbReference type="ARBA" id="ARBA00004123"/>
    </source>
</evidence>
<keyword evidence="9" id="KW-1185">Reference proteome</keyword>
<proteinExistence type="predicted"/>
<feature type="region of interest" description="Disordered" evidence="6">
    <location>
        <begin position="166"/>
        <end position="197"/>
    </location>
</feature>
<keyword evidence="5" id="KW-0539">Nucleus</keyword>
<evidence type="ECO:0000256" key="6">
    <source>
        <dbReference type="SAM" id="MobiDB-lite"/>
    </source>
</evidence>
<dbReference type="Proteomes" id="UP001279734">
    <property type="component" value="Unassembled WGS sequence"/>
</dbReference>
<dbReference type="Pfam" id="PF02362">
    <property type="entry name" value="B3"/>
    <property type="match status" value="2"/>
</dbReference>
<feature type="domain" description="TF-B3" evidence="7">
    <location>
        <begin position="270"/>
        <end position="368"/>
    </location>
</feature>
<dbReference type="InterPro" id="IPR044837">
    <property type="entry name" value="REM16-like"/>
</dbReference>
<evidence type="ECO:0000256" key="2">
    <source>
        <dbReference type="ARBA" id="ARBA00023015"/>
    </source>
</evidence>
<dbReference type="PANTHER" id="PTHR31391:SF157">
    <property type="entry name" value="B3 DOMAIN-CONTAINING PROTEIN REM16"/>
    <property type="match status" value="1"/>
</dbReference>
<keyword evidence="4" id="KW-0804">Transcription</keyword>
<keyword evidence="3" id="KW-0238">DNA-binding</keyword>
<dbReference type="SUPFAM" id="SSF101936">
    <property type="entry name" value="DNA-binding pseudobarrel domain"/>
    <property type="match status" value="2"/>
</dbReference>
<name>A0AAD3S415_NEPGR</name>
<dbReference type="SMART" id="SM01019">
    <property type="entry name" value="B3"/>
    <property type="match status" value="2"/>
</dbReference>
<dbReference type="GO" id="GO:0005634">
    <property type="term" value="C:nucleus"/>
    <property type="evidence" value="ECO:0007669"/>
    <property type="project" value="UniProtKB-SubCell"/>
</dbReference>
<dbReference type="GO" id="GO:0003677">
    <property type="term" value="F:DNA binding"/>
    <property type="evidence" value="ECO:0007669"/>
    <property type="project" value="UniProtKB-KW"/>
</dbReference>
<evidence type="ECO:0000313" key="9">
    <source>
        <dbReference type="Proteomes" id="UP001279734"/>
    </source>
</evidence>
<dbReference type="AlphaFoldDB" id="A0AAD3S415"/>
<accession>A0AAD3S415</accession>
<evidence type="ECO:0000256" key="3">
    <source>
        <dbReference type="ARBA" id="ARBA00023125"/>
    </source>
</evidence>